<dbReference type="AlphaFoldDB" id="A0A379IE14"/>
<proteinExistence type="predicted"/>
<protein>
    <submittedName>
        <fullName evidence="1">Uncharacterized protein</fullName>
    </submittedName>
</protein>
<sequence length="38" mass="4040">MNTPAGALLLPRLIADGLMNFAFENSINHWDPAQGVSG</sequence>
<organism evidence="1 2">
    <name type="scientific">Pseudomonas fluorescens</name>
    <dbReference type="NCBI Taxonomy" id="294"/>
    <lineage>
        <taxon>Bacteria</taxon>
        <taxon>Pseudomonadati</taxon>
        <taxon>Pseudomonadota</taxon>
        <taxon>Gammaproteobacteria</taxon>
        <taxon>Pseudomonadales</taxon>
        <taxon>Pseudomonadaceae</taxon>
        <taxon>Pseudomonas</taxon>
    </lineage>
</organism>
<evidence type="ECO:0000313" key="1">
    <source>
        <dbReference type="EMBL" id="SUD31039.1"/>
    </source>
</evidence>
<accession>A0A379IE14</accession>
<dbReference type="EMBL" id="UGUS01000002">
    <property type="protein sequence ID" value="SUD31039.1"/>
    <property type="molecule type" value="Genomic_DNA"/>
</dbReference>
<name>A0A379IE14_PSEFL</name>
<dbReference type="Proteomes" id="UP000255125">
    <property type="component" value="Unassembled WGS sequence"/>
</dbReference>
<evidence type="ECO:0000313" key="2">
    <source>
        <dbReference type="Proteomes" id="UP000255125"/>
    </source>
</evidence>
<reference evidence="1 2" key="1">
    <citation type="submission" date="2018-06" db="EMBL/GenBank/DDBJ databases">
        <authorList>
            <consortium name="Pathogen Informatics"/>
            <person name="Doyle S."/>
        </authorList>
    </citation>
    <scope>NUCLEOTIDE SEQUENCE [LARGE SCALE GENOMIC DNA]</scope>
    <source>
        <strain evidence="1 2">NCTC10392</strain>
    </source>
</reference>
<gene>
    <name evidence="1" type="ORF">NCTC10392_02965</name>
</gene>